<proteinExistence type="predicted"/>
<evidence type="ECO:0000313" key="2">
    <source>
        <dbReference type="EMBL" id="GHC35419.1"/>
    </source>
</evidence>
<dbReference type="Pfam" id="PF14079">
    <property type="entry name" value="DUF4260"/>
    <property type="match status" value="1"/>
</dbReference>
<reference evidence="3" key="1">
    <citation type="journal article" date="2019" name="Int. J. Syst. Evol. Microbiol.">
        <title>The Global Catalogue of Microorganisms (GCM) 10K type strain sequencing project: providing services to taxonomists for standard genome sequencing and annotation.</title>
        <authorList>
            <consortium name="The Broad Institute Genomics Platform"/>
            <consortium name="The Broad Institute Genome Sequencing Center for Infectious Disease"/>
            <person name="Wu L."/>
            <person name="Ma J."/>
        </authorList>
    </citation>
    <scope>NUCLEOTIDE SEQUENCE [LARGE SCALE GENOMIC DNA]</scope>
    <source>
        <strain evidence="3">KCTC 42083</strain>
    </source>
</reference>
<evidence type="ECO:0008006" key="4">
    <source>
        <dbReference type="Google" id="ProtNLM"/>
    </source>
</evidence>
<gene>
    <name evidence="2" type="ORF">GCM10010096_00480</name>
</gene>
<keyword evidence="1" id="KW-0472">Membrane</keyword>
<comment type="caution">
    <text evidence="2">The sequence shown here is derived from an EMBL/GenBank/DDBJ whole genome shotgun (WGS) entry which is preliminary data.</text>
</comment>
<feature type="transmembrane region" description="Helical" evidence="1">
    <location>
        <begin position="34"/>
        <end position="51"/>
    </location>
</feature>
<keyword evidence="1" id="KW-0812">Transmembrane</keyword>
<evidence type="ECO:0000313" key="3">
    <source>
        <dbReference type="Proteomes" id="UP000608923"/>
    </source>
</evidence>
<feature type="transmembrane region" description="Helical" evidence="1">
    <location>
        <begin position="6"/>
        <end position="22"/>
    </location>
</feature>
<dbReference type="AlphaFoldDB" id="A0A8H9M2W4"/>
<keyword evidence="1" id="KW-1133">Transmembrane helix</keyword>
<keyword evidence="3" id="KW-1185">Reference proteome</keyword>
<organism evidence="2 3">
    <name type="scientific">Alcaligenes pakistanensis</name>
    <dbReference type="NCBI Taxonomy" id="1482717"/>
    <lineage>
        <taxon>Bacteria</taxon>
        <taxon>Pseudomonadati</taxon>
        <taxon>Pseudomonadota</taxon>
        <taxon>Betaproteobacteria</taxon>
        <taxon>Burkholderiales</taxon>
        <taxon>Alcaligenaceae</taxon>
        <taxon>Alcaligenes</taxon>
    </lineage>
</organism>
<protein>
    <recommendedName>
        <fullName evidence="4">DUF4260 family protein</fullName>
    </recommendedName>
</protein>
<evidence type="ECO:0000256" key="1">
    <source>
        <dbReference type="SAM" id="Phobius"/>
    </source>
</evidence>
<name>A0A8H9M2W4_9BURK</name>
<dbReference type="Proteomes" id="UP000608923">
    <property type="component" value="Unassembled WGS sequence"/>
</dbReference>
<accession>A0A8H9M2W4</accession>
<sequence>MGWGVFAIFFLVPDISLFGYALGPKIGSALYKTAHSYLIPLLILGVSLYLKEPSLLAAGLIWTAHIGFDRMLGYGLKYGAGFGVTHLGLIGRHRKTP</sequence>
<dbReference type="InterPro" id="IPR025356">
    <property type="entry name" value="DUF4260"/>
</dbReference>
<dbReference type="EMBL" id="BMZN01000001">
    <property type="protein sequence ID" value="GHC35419.1"/>
    <property type="molecule type" value="Genomic_DNA"/>
</dbReference>